<proteinExistence type="predicted"/>
<evidence type="ECO:0000313" key="1">
    <source>
        <dbReference type="EMBL" id="OWK36131.1"/>
    </source>
</evidence>
<sequence length="79" mass="8455">MEESATYQAILARGEARGEVKGHLAGERAMILRLGSKKFGSPSVAVAESLAAITDLARLEELGDRILDAAGWDELLETK</sequence>
<name>A0A225D3G3_9BACT</name>
<evidence type="ECO:0008006" key="3">
    <source>
        <dbReference type="Google" id="ProtNLM"/>
    </source>
</evidence>
<accession>A0A225D3G3</accession>
<evidence type="ECO:0000313" key="2">
    <source>
        <dbReference type="Proteomes" id="UP000214646"/>
    </source>
</evidence>
<keyword evidence="2" id="KW-1185">Reference proteome</keyword>
<dbReference type="AlphaFoldDB" id="A0A225D3G3"/>
<dbReference type="Proteomes" id="UP000214646">
    <property type="component" value="Unassembled WGS sequence"/>
</dbReference>
<protein>
    <recommendedName>
        <fullName evidence="3">DUF4351 domain-containing protein</fullName>
    </recommendedName>
</protein>
<gene>
    <name evidence="1" type="ORF">FRUB_08694</name>
</gene>
<reference evidence="2" key="1">
    <citation type="submission" date="2017-06" db="EMBL/GenBank/DDBJ databases">
        <title>Genome analysis of Fimbriiglobus ruber SP5, the first member of the order Planctomycetales with confirmed chitinolytic capability.</title>
        <authorList>
            <person name="Ravin N.V."/>
            <person name="Rakitin A.L."/>
            <person name="Ivanova A.A."/>
            <person name="Beletsky A.V."/>
            <person name="Kulichevskaya I.S."/>
            <person name="Mardanov A.V."/>
            <person name="Dedysh S.N."/>
        </authorList>
    </citation>
    <scope>NUCLEOTIDE SEQUENCE [LARGE SCALE GENOMIC DNA]</scope>
    <source>
        <strain evidence="2">SP5</strain>
    </source>
</reference>
<organism evidence="1 2">
    <name type="scientific">Fimbriiglobus ruber</name>
    <dbReference type="NCBI Taxonomy" id="1908690"/>
    <lineage>
        <taxon>Bacteria</taxon>
        <taxon>Pseudomonadati</taxon>
        <taxon>Planctomycetota</taxon>
        <taxon>Planctomycetia</taxon>
        <taxon>Gemmatales</taxon>
        <taxon>Gemmataceae</taxon>
        <taxon>Fimbriiglobus</taxon>
    </lineage>
</organism>
<comment type="caution">
    <text evidence="1">The sequence shown here is derived from an EMBL/GenBank/DDBJ whole genome shotgun (WGS) entry which is preliminary data.</text>
</comment>
<dbReference type="EMBL" id="NIDE01000017">
    <property type="protein sequence ID" value="OWK36131.1"/>
    <property type="molecule type" value="Genomic_DNA"/>
</dbReference>